<dbReference type="SMART" id="SM00822">
    <property type="entry name" value="PKS_KR"/>
    <property type="match status" value="1"/>
</dbReference>
<dbReference type="SUPFAM" id="SSF51735">
    <property type="entry name" value="NAD(P)-binding Rossmann-fold domains"/>
    <property type="match status" value="1"/>
</dbReference>
<evidence type="ECO:0000256" key="7">
    <source>
        <dbReference type="ARBA" id="ARBA00023098"/>
    </source>
</evidence>
<evidence type="ECO:0000256" key="11">
    <source>
        <dbReference type="ARBA" id="ARBA00082544"/>
    </source>
</evidence>
<proteinExistence type="inferred from homology"/>
<dbReference type="InterPro" id="IPR002347">
    <property type="entry name" value="SDR_fam"/>
</dbReference>
<feature type="domain" description="Ketoreductase" evidence="13">
    <location>
        <begin position="92"/>
        <end position="274"/>
    </location>
</feature>
<comment type="similarity">
    <text evidence="2 12">Belongs to the short-chain dehydrogenases/reductases (SDR) family.</text>
</comment>
<evidence type="ECO:0000256" key="5">
    <source>
        <dbReference type="ARBA" id="ARBA00022989"/>
    </source>
</evidence>
<keyword evidence="8" id="KW-0472">Membrane</keyword>
<evidence type="ECO:0000256" key="9">
    <source>
        <dbReference type="ARBA" id="ARBA00059620"/>
    </source>
</evidence>
<evidence type="ECO:0000313" key="15">
    <source>
        <dbReference type="Proteomes" id="UP000799429"/>
    </source>
</evidence>
<evidence type="ECO:0000256" key="3">
    <source>
        <dbReference type="ARBA" id="ARBA00022692"/>
    </source>
</evidence>
<protein>
    <recommendedName>
        <fullName evidence="10">Short-chain dehydrogenase/reductase 3</fullName>
    </recommendedName>
    <alternativeName>
        <fullName evidence="11">Retinal short-chain dehydrogenase/reductase 1</fullName>
    </alternativeName>
</protein>
<dbReference type="PANTHER" id="PTHR24322">
    <property type="entry name" value="PKSB"/>
    <property type="match status" value="1"/>
</dbReference>
<evidence type="ECO:0000313" key="14">
    <source>
        <dbReference type="EMBL" id="KAF2840213.1"/>
    </source>
</evidence>
<keyword evidence="4" id="KW-0521">NADP</keyword>
<sequence>MTSLIRAVSTASDAALSPAITGLLLYVLTKGPESLRQPFVRGLSTPDNVNKAITTLKWLLGLGLVKHVNRFLSDWALNNWELKRQKWNWKEEIVLITGGSGGIGSLIAKGLALKGLQVVVVDVIPMPEGLQGWANISFQQCDITSIEALKEMAEVVRSSVGEPTILINNAGVFDAHSILDTNPDYLRKVFDVNVLSNWYLIQQFLPGMIKKNKGHVLTMASLSSYLGVAGFADYSATKAGVLALHEALTSELRLVYGAPQVKTSIFHPSYVKSPMSKPWEKALKDKGLTLLDASHVANAVVKHVMSGRSGHFIIPAGASSMSSWRGYPVWLQEFLRGKVGFGSSSLKMKDLT</sequence>
<keyword evidence="5" id="KW-1133">Transmembrane helix</keyword>
<name>A0A9P4SEM3_9PEZI</name>
<evidence type="ECO:0000259" key="13">
    <source>
        <dbReference type="SMART" id="SM00822"/>
    </source>
</evidence>
<keyword evidence="6" id="KW-0560">Oxidoreductase</keyword>
<evidence type="ECO:0000256" key="10">
    <source>
        <dbReference type="ARBA" id="ARBA00068717"/>
    </source>
</evidence>
<dbReference type="FunFam" id="3.40.50.720:FF:000131">
    <property type="entry name" value="Short-chain dehydrogenase/reductase 3"/>
    <property type="match status" value="1"/>
</dbReference>
<comment type="function">
    <text evidence="9">Catalyzes the reduction of all-trans-retinal to all-trans-retinol in the presence of NADPH.</text>
</comment>
<evidence type="ECO:0000256" key="12">
    <source>
        <dbReference type="RuleBase" id="RU000363"/>
    </source>
</evidence>
<keyword evidence="3" id="KW-0812">Transmembrane</keyword>
<dbReference type="InterPro" id="IPR057326">
    <property type="entry name" value="KR_dom"/>
</dbReference>
<dbReference type="PRINTS" id="PR00080">
    <property type="entry name" value="SDRFAMILY"/>
</dbReference>
<dbReference type="OrthoDB" id="10253736at2759"/>
<dbReference type="Proteomes" id="UP000799429">
    <property type="component" value="Unassembled WGS sequence"/>
</dbReference>
<comment type="caution">
    <text evidence="14">The sequence shown here is derived from an EMBL/GenBank/DDBJ whole genome shotgun (WGS) entry which is preliminary data.</text>
</comment>
<accession>A0A9P4SEM3</accession>
<reference evidence="14" key="1">
    <citation type="journal article" date="2020" name="Stud. Mycol.">
        <title>101 Dothideomycetes genomes: a test case for predicting lifestyles and emergence of pathogens.</title>
        <authorList>
            <person name="Haridas S."/>
            <person name="Albert R."/>
            <person name="Binder M."/>
            <person name="Bloem J."/>
            <person name="Labutti K."/>
            <person name="Salamov A."/>
            <person name="Andreopoulos B."/>
            <person name="Baker S."/>
            <person name="Barry K."/>
            <person name="Bills G."/>
            <person name="Bluhm B."/>
            <person name="Cannon C."/>
            <person name="Castanera R."/>
            <person name="Culley D."/>
            <person name="Daum C."/>
            <person name="Ezra D."/>
            <person name="Gonzalez J."/>
            <person name="Henrissat B."/>
            <person name="Kuo A."/>
            <person name="Liang C."/>
            <person name="Lipzen A."/>
            <person name="Lutzoni F."/>
            <person name="Magnuson J."/>
            <person name="Mondo S."/>
            <person name="Nolan M."/>
            <person name="Ohm R."/>
            <person name="Pangilinan J."/>
            <person name="Park H.-J."/>
            <person name="Ramirez L."/>
            <person name="Alfaro M."/>
            <person name="Sun H."/>
            <person name="Tritt A."/>
            <person name="Yoshinaga Y."/>
            <person name="Zwiers L.-H."/>
            <person name="Turgeon B."/>
            <person name="Goodwin S."/>
            <person name="Spatafora J."/>
            <person name="Crous P."/>
            <person name="Grigoriev I."/>
        </authorList>
    </citation>
    <scope>NUCLEOTIDE SEQUENCE</scope>
    <source>
        <strain evidence="14">CBS 101060</strain>
    </source>
</reference>
<comment type="subcellular location">
    <subcellularLocation>
        <location evidence="1">Membrane</location>
        <topology evidence="1">Multi-pass membrane protein</topology>
    </subcellularLocation>
</comment>
<evidence type="ECO:0000256" key="1">
    <source>
        <dbReference type="ARBA" id="ARBA00004141"/>
    </source>
</evidence>
<evidence type="ECO:0000256" key="8">
    <source>
        <dbReference type="ARBA" id="ARBA00023136"/>
    </source>
</evidence>
<evidence type="ECO:0000256" key="4">
    <source>
        <dbReference type="ARBA" id="ARBA00022857"/>
    </source>
</evidence>
<keyword evidence="15" id="KW-1185">Reference proteome</keyword>
<gene>
    <name evidence="14" type="ORF">M501DRAFT_952335</name>
</gene>
<keyword evidence="7" id="KW-0443">Lipid metabolism</keyword>
<dbReference type="PANTHER" id="PTHR24322:SF736">
    <property type="entry name" value="RETINOL DEHYDROGENASE 10"/>
    <property type="match status" value="1"/>
</dbReference>
<dbReference type="Gene3D" id="3.40.50.720">
    <property type="entry name" value="NAD(P)-binding Rossmann-like Domain"/>
    <property type="match status" value="1"/>
</dbReference>
<dbReference type="GO" id="GO:0016020">
    <property type="term" value="C:membrane"/>
    <property type="evidence" value="ECO:0007669"/>
    <property type="project" value="UniProtKB-SubCell"/>
</dbReference>
<dbReference type="PRINTS" id="PR00081">
    <property type="entry name" value="GDHRDH"/>
</dbReference>
<dbReference type="AlphaFoldDB" id="A0A9P4SEM3"/>
<evidence type="ECO:0000256" key="2">
    <source>
        <dbReference type="ARBA" id="ARBA00006484"/>
    </source>
</evidence>
<evidence type="ECO:0000256" key="6">
    <source>
        <dbReference type="ARBA" id="ARBA00023002"/>
    </source>
</evidence>
<dbReference type="InterPro" id="IPR036291">
    <property type="entry name" value="NAD(P)-bd_dom_sf"/>
</dbReference>
<dbReference type="EMBL" id="MU006093">
    <property type="protein sequence ID" value="KAF2840213.1"/>
    <property type="molecule type" value="Genomic_DNA"/>
</dbReference>
<dbReference type="Pfam" id="PF00106">
    <property type="entry name" value="adh_short"/>
    <property type="match status" value="1"/>
</dbReference>
<dbReference type="GO" id="GO:0052650">
    <property type="term" value="F:all-trans-retinol dehydrogenase (NADP+) activity"/>
    <property type="evidence" value="ECO:0007669"/>
    <property type="project" value="UniProtKB-ARBA"/>
</dbReference>
<organism evidence="14 15">
    <name type="scientific">Patellaria atrata CBS 101060</name>
    <dbReference type="NCBI Taxonomy" id="1346257"/>
    <lineage>
        <taxon>Eukaryota</taxon>
        <taxon>Fungi</taxon>
        <taxon>Dikarya</taxon>
        <taxon>Ascomycota</taxon>
        <taxon>Pezizomycotina</taxon>
        <taxon>Dothideomycetes</taxon>
        <taxon>Dothideomycetes incertae sedis</taxon>
        <taxon>Patellariales</taxon>
        <taxon>Patellariaceae</taxon>
        <taxon>Patellaria</taxon>
    </lineage>
</organism>